<keyword evidence="4" id="KW-1185">Reference proteome</keyword>
<dbReference type="Gene3D" id="3.40.50.1820">
    <property type="entry name" value="alpha/beta hydrolase"/>
    <property type="match status" value="1"/>
</dbReference>
<dbReference type="GeneID" id="104711361"/>
<accession>A0ABM0TH61</accession>
<evidence type="ECO:0000313" key="4">
    <source>
        <dbReference type="Proteomes" id="UP000694864"/>
    </source>
</evidence>
<feature type="domain" description="Alpha/beta hydrolase fold-3" evidence="3">
    <location>
        <begin position="83"/>
        <end position="309"/>
    </location>
</feature>
<evidence type="ECO:0000256" key="2">
    <source>
        <dbReference type="PROSITE-ProRule" id="PRU10038"/>
    </source>
</evidence>
<dbReference type="RefSeq" id="XP_010426364.1">
    <property type="nucleotide sequence ID" value="XM_010428062.2"/>
</dbReference>
<dbReference type="InterPro" id="IPR029058">
    <property type="entry name" value="AB_hydrolase_fold"/>
</dbReference>
<name>A0ABM0TH61_CAMSA</name>
<dbReference type="SUPFAM" id="SSF53474">
    <property type="entry name" value="alpha/beta-Hydrolases"/>
    <property type="match status" value="1"/>
</dbReference>
<reference evidence="5" key="2">
    <citation type="submission" date="2025-08" db="UniProtKB">
        <authorList>
            <consortium name="RefSeq"/>
        </authorList>
    </citation>
    <scope>IDENTIFICATION</scope>
    <source>
        <tissue evidence="5">Leaf</tissue>
    </source>
</reference>
<dbReference type="Pfam" id="PF07859">
    <property type="entry name" value="Abhydrolase_3"/>
    <property type="match status" value="1"/>
</dbReference>
<protein>
    <submittedName>
        <fullName evidence="5">Probable carboxylesterase 12</fullName>
    </submittedName>
</protein>
<sequence length="333" mass="36680">MLTFFTDEPVMDPEIALDFSPVLKVYKSGRIERIMGETTVPPSSNPQNGVISKDVVYSPDNNLSVRIYLPEKAAAAGEKLPLLVYFHGGGFIIETAFSPTYHNFLTAAVSASNCVAISVDYRRAPEHPISVPFDDSWTALKWVFTHIAGSGQEDWLNKHADFSNVVLSGDSAGANIVHHMAMRAAKEKLSPDLNDTGISGIILVHPYFWSKTPIDDKEIKDEALRMKVESFWMVASPNSKDGSDDPLFNVVQSESVDLSGLGCGKVLVMVAEKDTLARQGWGYAAKLEKSGWKGEVELVESEGENHVFHLMKPTCENALEAMHKFSKFIKGDK</sequence>
<gene>
    <name evidence="5" type="primary">LOC104711361</name>
</gene>
<comment type="similarity">
    <text evidence="1">Belongs to the 'GDXG' lipolytic enzyme family.</text>
</comment>
<dbReference type="InterPro" id="IPR050466">
    <property type="entry name" value="Carboxylest/Gibb_receptor"/>
</dbReference>
<proteinExistence type="inferred from homology"/>
<dbReference type="InterPro" id="IPR033140">
    <property type="entry name" value="Lipase_GDXG_put_SER_AS"/>
</dbReference>
<evidence type="ECO:0000256" key="1">
    <source>
        <dbReference type="ARBA" id="ARBA00010515"/>
    </source>
</evidence>
<dbReference type="PANTHER" id="PTHR23024">
    <property type="entry name" value="ARYLACETAMIDE DEACETYLASE"/>
    <property type="match status" value="1"/>
</dbReference>
<dbReference type="PROSITE" id="PS01174">
    <property type="entry name" value="LIPASE_GDXG_SER"/>
    <property type="match status" value="1"/>
</dbReference>
<evidence type="ECO:0000313" key="5">
    <source>
        <dbReference type="RefSeq" id="XP_010426364.1"/>
    </source>
</evidence>
<dbReference type="InterPro" id="IPR013094">
    <property type="entry name" value="AB_hydrolase_3"/>
</dbReference>
<evidence type="ECO:0000259" key="3">
    <source>
        <dbReference type="Pfam" id="PF07859"/>
    </source>
</evidence>
<dbReference type="PANTHER" id="PTHR23024:SF467">
    <property type="entry name" value="CARBOXYLESTERASE 12-RELATED"/>
    <property type="match status" value="1"/>
</dbReference>
<dbReference type="Proteomes" id="UP000694864">
    <property type="component" value="Chromosome 9"/>
</dbReference>
<feature type="active site" evidence="2">
    <location>
        <position position="171"/>
    </location>
</feature>
<reference evidence="4" key="1">
    <citation type="journal article" date="2014" name="Nat. Commun.">
        <title>The emerging biofuel crop Camelina sativa retains a highly undifferentiated hexaploid genome structure.</title>
        <authorList>
            <person name="Kagale S."/>
            <person name="Koh C."/>
            <person name="Nixon J."/>
            <person name="Bollina V."/>
            <person name="Clarke W.E."/>
            <person name="Tuteja R."/>
            <person name="Spillane C."/>
            <person name="Robinson S.J."/>
            <person name="Links M.G."/>
            <person name="Clarke C."/>
            <person name="Higgins E.E."/>
            <person name="Huebert T."/>
            <person name="Sharpe A.G."/>
            <person name="Parkin I.A."/>
        </authorList>
    </citation>
    <scope>NUCLEOTIDE SEQUENCE [LARGE SCALE GENOMIC DNA]</scope>
    <source>
        <strain evidence="4">cv. DH55</strain>
    </source>
</reference>
<organism evidence="4 5">
    <name type="scientific">Camelina sativa</name>
    <name type="common">False flax</name>
    <name type="synonym">Myagrum sativum</name>
    <dbReference type="NCBI Taxonomy" id="90675"/>
    <lineage>
        <taxon>Eukaryota</taxon>
        <taxon>Viridiplantae</taxon>
        <taxon>Streptophyta</taxon>
        <taxon>Embryophyta</taxon>
        <taxon>Tracheophyta</taxon>
        <taxon>Spermatophyta</taxon>
        <taxon>Magnoliopsida</taxon>
        <taxon>eudicotyledons</taxon>
        <taxon>Gunneridae</taxon>
        <taxon>Pentapetalae</taxon>
        <taxon>rosids</taxon>
        <taxon>malvids</taxon>
        <taxon>Brassicales</taxon>
        <taxon>Brassicaceae</taxon>
        <taxon>Camelineae</taxon>
        <taxon>Camelina</taxon>
    </lineage>
</organism>